<reference evidence="4 5" key="1">
    <citation type="journal article" date="2021" name="Hortic Res">
        <title>Chromosome-scale assembly of the Dendrobium chrysotoxum genome enhances the understanding of orchid evolution.</title>
        <authorList>
            <person name="Zhang Y."/>
            <person name="Zhang G.Q."/>
            <person name="Zhang D."/>
            <person name="Liu X.D."/>
            <person name="Xu X.Y."/>
            <person name="Sun W.H."/>
            <person name="Yu X."/>
            <person name="Zhu X."/>
            <person name="Wang Z.W."/>
            <person name="Zhao X."/>
            <person name="Zhong W.Y."/>
            <person name="Chen H."/>
            <person name="Yin W.L."/>
            <person name="Huang T."/>
            <person name="Niu S.C."/>
            <person name="Liu Z.J."/>
        </authorList>
    </citation>
    <scope>NUCLEOTIDE SEQUENCE [LARGE SCALE GENOMIC DNA]</scope>
    <source>
        <strain evidence="4">Lindl</strain>
    </source>
</reference>
<dbReference type="EMBL" id="JAGFBR010000006">
    <property type="protein sequence ID" value="KAH0466083.1"/>
    <property type="molecule type" value="Genomic_DNA"/>
</dbReference>
<dbReference type="GO" id="GO:0016747">
    <property type="term" value="F:acyltransferase activity, transferring groups other than amino-acyl groups"/>
    <property type="evidence" value="ECO:0007669"/>
    <property type="project" value="TreeGrafter"/>
</dbReference>
<protein>
    <submittedName>
        <fullName evidence="4">Uncharacterized protein</fullName>
    </submittedName>
</protein>
<evidence type="ECO:0000256" key="2">
    <source>
        <dbReference type="ARBA" id="ARBA00022679"/>
    </source>
</evidence>
<evidence type="ECO:0000256" key="3">
    <source>
        <dbReference type="ARBA" id="ARBA00023315"/>
    </source>
</evidence>
<keyword evidence="3" id="KW-0012">Acyltransferase</keyword>
<proteinExistence type="inferred from homology"/>
<evidence type="ECO:0000313" key="4">
    <source>
        <dbReference type="EMBL" id="KAH0466083.1"/>
    </source>
</evidence>
<gene>
    <name evidence="4" type="ORF">IEQ34_006186</name>
</gene>
<dbReference type="Gene3D" id="3.30.559.10">
    <property type="entry name" value="Chloramphenicol acetyltransferase-like domain"/>
    <property type="match status" value="2"/>
</dbReference>
<name>A0AAV7HF65_DENCH</name>
<organism evidence="4 5">
    <name type="scientific">Dendrobium chrysotoxum</name>
    <name type="common">Orchid</name>
    <dbReference type="NCBI Taxonomy" id="161865"/>
    <lineage>
        <taxon>Eukaryota</taxon>
        <taxon>Viridiplantae</taxon>
        <taxon>Streptophyta</taxon>
        <taxon>Embryophyta</taxon>
        <taxon>Tracheophyta</taxon>
        <taxon>Spermatophyta</taxon>
        <taxon>Magnoliopsida</taxon>
        <taxon>Liliopsida</taxon>
        <taxon>Asparagales</taxon>
        <taxon>Orchidaceae</taxon>
        <taxon>Epidendroideae</taxon>
        <taxon>Malaxideae</taxon>
        <taxon>Dendrobiinae</taxon>
        <taxon>Dendrobium</taxon>
    </lineage>
</organism>
<keyword evidence="5" id="KW-1185">Reference proteome</keyword>
<keyword evidence="2" id="KW-0808">Transferase</keyword>
<evidence type="ECO:0000256" key="1">
    <source>
        <dbReference type="ARBA" id="ARBA00009861"/>
    </source>
</evidence>
<dbReference type="InterPro" id="IPR023213">
    <property type="entry name" value="CAT-like_dom_sf"/>
</dbReference>
<dbReference type="InterPro" id="IPR050317">
    <property type="entry name" value="Plant_Fungal_Acyltransferase"/>
</dbReference>
<accession>A0AAV7HF65</accession>
<evidence type="ECO:0000313" key="5">
    <source>
        <dbReference type="Proteomes" id="UP000775213"/>
    </source>
</evidence>
<comment type="similarity">
    <text evidence="1">Belongs to the plant acyltransferase family.</text>
</comment>
<dbReference type="PANTHER" id="PTHR31642">
    <property type="entry name" value="TRICHOTHECENE 3-O-ACETYLTRANSFERASE"/>
    <property type="match status" value="1"/>
</dbReference>
<sequence length="536" mass="59262">MVKVVNSCLVPPALPTPTNPIWLSNLDLFAAPTHARVVYFFRNSSSDPFPSPAASIKASLARVLVSYYPFAGRFANSTQGRLEIRCTGEGALFFEAISNLTLDEFGVYKPSLDNCRLLVPTDGFNVLEKRNDSIPIFMVQLTTFKCGGLCLGTALHHQASDGITATRFMCNWADATRDPTQPIPTPCIDRTSLRARSPPTVQFHHPEFDLREWPEKQESVSFTFLNVTPVQLVAIKASCGDKYTSFESLAAHIWRCTCLARGPARLDEEIRLVMTADLRRRLNHTLPSDFVGNAITVTVAIAPAAEVAAGLQATKIREAIEKLDEEYLRSAVDYLELQEDKRRLARSAGNFAATDISVGSWNKLPLYEVDFGWGPPEFMGPATFIYPRQFLILSSPDGGVKVCCSLETEKMDCFVKLFHELLPAAVVNDSHLAKPAPTLPTVSCFELFRLIDGLDYALMVIGRHSYRSRLLLADIPTTSEIHDFDLLSVVPEPMSSSSTNMSVHESTKVPDTKVLGIMPNGDQLDITVLAFVKLRT</sequence>
<dbReference type="PANTHER" id="PTHR31642:SF11">
    <property type="entry name" value="SHIKIMATE O-HYDROXYCINNAMOYLTRANSFERASE"/>
    <property type="match status" value="1"/>
</dbReference>
<dbReference type="Proteomes" id="UP000775213">
    <property type="component" value="Unassembled WGS sequence"/>
</dbReference>
<dbReference type="Pfam" id="PF02458">
    <property type="entry name" value="Transferase"/>
    <property type="match status" value="1"/>
</dbReference>
<comment type="caution">
    <text evidence="4">The sequence shown here is derived from an EMBL/GenBank/DDBJ whole genome shotgun (WGS) entry which is preliminary data.</text>
</comment>
<dbReference type="AlphaFoldDB" id="A0AAV7HF65"/>